<reference evidence="2 3" key="1">
    <citation type="submission" date="2019-02" db="EMBL/GenBank/DDBJ databases">
        <title>Genomic Encyclopedia of Type Strains, Phase IV (KMG-IV): sequencing the most valuable type-strain genomes for metagenomic binning, comparative biology and taxonomic classification.</title>
        <authorList>
            <person name="Goeker M."/>
        </authorList>
    </citation>
    <scope>NUCLEOTIDE SEQUENCE [LARGE SCALE GENOMIC DNA]</scope>
    <source>
        <strain evidence="2 3">DSM 17196</strain>
    </source>
</reference>
<evidence type="ECO:0000256" key="1">
    <source>
        <dbReference type="SAM" id="Phobius"/>
    </source>
</evidence>
<dbReference type="Proteomes" id="UP000292262">
    <property type="component" value="Unassembled WGS sequence"/>
</dbReference>
<dbReference type="RefSeq" id="WP_130284934.1">
    <property type="nucleotide sequence ID" value="NZ_SGXE01000001.1"/>
</dbReference>
<dbReference type="OrthoDB" id="1116096at2"/>
<dbReference type="EMBL" id="SGXE01000001">
    <property type="protein sequence ID" value="RZS99070.1"/>
    <property type="molecule type" value="Genomic_DNA"/>
</dbReference>
<dbReference type="AlphaFoldDB" id="A0A4Q7PH10"/>
<evidence type="ECO:0008006" key="4">
    <source>
        <dbReference type="Google" id="ProtNLM"/>
    </source>
</evidence>
<accession>A0A4Q7PH10</accession>
<feature type="transmembrane region" description="Helical" evidence="1">
    <location>
        <begin position="6"/>
        <end position="27"/>
    </location>
</feature>
<gene>
    <name evidence="2" type="ORF">EV197_0274</name>
</gene>
<protein>
    <recommendedName>
        <fullName evidence="4">RING-type E3 ubiquitin transferase</fullName>
    </recommendedName>
</protein>
<keyword evidence="3" id="KW-1185">Reference proteome</keyword>
<keyword evidence="1" id="KW-0812">Transmembrane</keyword>
<sequence>MLEYPILIFMLFALFVATIILLINYFSTKNRIRRKLKKIKPTAILSCKENQYVKIIGKAHNLKPALISPLSKKPCVYYQVEVERRRSSGDSNTWHTIIKDEQFIDFSIDSKGQKAIVAAKVPENAKKVYLTKDFKKSSGTFNDAPDYIENYLKTFEKSSQGFLGLNHDMRYREGIIEIGEEIAVLGIAKFRESEYNLDHYSSTDLFISGDPERKLFITDDQKTVQQL</sequence>
<proteinExistence type="predicted"/>
<comment type="caution">
    <text evidence="2">The sequence shown here is derived from an EMBL/GenBank/DDBJ whole genome shotgun (WGS) entry which is preliminary data.</text>
</comment>
<keyword evidence="1" id="KW-0472">Membrane</keyword>
<name>A0A4Q7PH10_9FLAO</name>
<evidence type="ECO:0000313" key="3">
    <source>
        <dbReference type="Proteomes" id="UP000292262"/>
    </source>
</evidence>
<evidence type="ECO:0000313" key="2">
    <source>
        <dbReference type="EMBL" id="RZS99070.1"/>
    </source>
</evidence>
<organism evidence="2 3">
    <name type="scientific">Aquimarina brevivitae</name>
    <dbReference type="NCBI Taxonomy" id="323412"/>
    <lineage>
        <taxon>Bacteria</taxon>
        <taxon>Pseudomonadati</taxon>
        <taxon>Bacteroidota</taxon>
        <taxon>Flavobacteriia</taxon>
        <taxon>Flavobacteriales</taxon>
        <taxon>Flavobacteriaceae</taxon>
        <taxon>Aquimarina</taxon>
    </lineage>
</organism>
<keyword evidence="1" id="KW-1133">Transmembrane helix</keyword>